<dbReference type="EMBL" id="CP039712">
    <property type="protein sequence ID" value="QCI85884.1"/>
    <property type="molecule type" value="Genomic_DNA"/>
</dbReference>
<dbReference type="OrthoDB" id="2148359at2"/>
<dbReference type="AlphaFoldDB" id="A0A4D7CSK2"/>
<dbReference type="KEGG" id="vao:FA707_02395"/>
<feature type="domain" description="WxL Interacting Protein peptidoglycan binding" evidence="1">
    <location>
        <begin position="29"/>
        <end position="148"/>
    </location>
</feature>
<dbReference type="Pfam" id="PF11797">
    <property type="entry name" value="WxLIP_HBD"/>
    <property type="match status" value="1"/>
</dbReference>
<dbReference type="Proteomes" id="UP000298615">
    <property type="component" value="Chromosome"/>
</dbReference>
<name>A0A4D7CSK2_9ENTE</name>
<dbReference type="InterPro" id="IPR010317">
    <property type="entry name" value="WxLIP_PGBD"/>
</dbReference>
<dbReference type="RefSeq" id="WP_136952727.1">
    <property type="nucleotide sequence ID" value="NZ_CP039712.1"/>
</dbReference>
<protein>
    <submittedName>
        <fullName evidence="3">DUF916 and DUF3324 domain-containing protein</fullName>
    </submittedName>
</protein>
<evidence type="ECO:0000259" key="1">
    <source>
        <dbReference type="Pfam" id="PF06030"/>
    </source>
</evidence>
<organism evidence="3 4">
    <name type="scientific">Vagococcus zengguangii</name>
    <dbReference type="NCBI Taxonomy" id="2571750"/>
    <lineage>
        <taxon>Bacteria</taxon>
        <taxon>Bacillati</taxon>
        <taxon>Bacillota</taxon>
        <taxon>Bacilli</taxon>
        <taxon>Lactobacillales</taxon>
        <taxon>Enterococcaceae</taxon>
        <taxon>Vagococcus</taxon>
    </lineage>
</organism>
<reference evidence="3 4" key="1">
    <citation type="submission" date="2019-04" db="EMBL/GenBank/DDBJ databases">
        <title>Vagococcus sp. nov., isolated from faeces of yaks (Bos grunniens).</title>
        <authorList>
            <person name="Ge Y."/>
        </authorList>
    </citation>
    <scope>NUCLEOTIDE SEQUENCE [LARGE SCALE GENOMIC DNA]</scope>
    <source>
        <strain evidence="3 4">MN-17</strain>
    </source>
</reference>
<evidence type="ECO:0000259" key="2">
    <source>
        <dbReference type="Pfam" id="PF11797"/>
    </source>
</evidence>
<dbReference type="InterPro" id="IPR021759">
    <property type="entry name" value="WxLIP_HBD"/>
</dbReference>
<evidence type="ECO:0000313" key="3">
    <source>
        <dbReference type="EMBL" id="QCI85884.1"/>
    </source>
</evidence>
<evidence type="ECO:0000313" key="4">
    <source>
        <dbReference type="Proteomes" id="UP000298615"/>
    </source>
</evidence>
<proteinExistence type="predicted"/>
<accession>A0A4D7CSK2</accession>
<keyword evidence="4" id="KW-1185">Reference proteome</keyword>
<sequence length="328" mass="37994">MSNKLVRLVLVLLGMILFSNKKEATDTDFSVRILPAAHQLEEYHKYFNLLLAPGETDALPIAISNESQQAKVFTITICDASTNSHGIVDYSKDIPTFYDDKRVKVTDLFDKTKMQVTVPAWSEHQLEIPIKMVSQNFDGVILGGVTISEKKESEEMVANLYAYTFAIQIRQNSHEVIPKIHYQKIEVERFGSDYAIAMTLNNPTQTLVAHLKGEFKLSDIQSKKVIYKETRDNLSIAPNNRFKLPIYLDENLKKGHYRYEIILKNTEDEWRFVDDILITSKEENQLHELEERKKINDKLVFYILLTVVFILFLIIMKELRGRSKMKNN</sequence>
<feature type="domain" description="WxL Interacting Protein host binding" evidence="2">
    <location>
        <begin position="155"/>
        <end position="286"/>
    </location>
</feature>
<dbReference type="Pfam" id="PF06030">
    <property type="entry name" value="WxLIP_PGBD"/>
    <property type="match status" value="1"/>
</dbReference>
<gene>
    <name evidence="3" type="ORF">FA707_02395</name>
</gene>